<gene>
    <name evidence="2" type="ORF">EJB05_29671</name>
</gene>
<accession>A0A5J9UTC0</accession>
<dbReference type="EMBL" id="RWGY01000013">
    <property type="protein sequence ID" value="TVU27092.1"/>
    <property type="molecule type" value="Genomic_DNA"/>
</dbReference>
<evidence type="ECO:0000313" key="3">
    <source>
        <dbReference type="Proteomes" id="UP000324897"/>
    </source>
</evidence>
<evidence type="ECO:0000256" key="1">
    <source>
        <dbReference type="SAM" id="MobiDB-lite"/>
    </source>
</evidence>
<feature type="compositionally biased region" description="Low complexity" evidence="1">
    <location>
        <begin position="142"/>
        <end position="151"/>
    </location>
</feature>
<name>A0A5J9UTC0_9POAL</name>
<proteinExistence type="predicted"/>
<evidence type="ECO:0008006" key="4">
    <source>
        <dbReference type="Google" id="ProtNLM"/>
    </source>
</evidence>
<protein>
    <recommendedName>
        <fullName evidence="4">NAC domain-containing protein</fullName>
    </recommendedName>
</protein>
<dbReference type="AlphaFoldDB" id="A0A5J9UTC0"/>
<feature type="non-terminal residue" evidence="2">
    <location>
        <position position="1"/>
    </location>
</feature>
<evidence type="ECO:0000313" key="2">
    <source>
        <dbReference type="EMBL" id="TVU27092.1"/>
    </source>
</evidence>
<dbReference type="Proteomes" id="UP000324897">
    <property type="component" value="Chromosome 2"/>
</dbReference>
<feature type="compositionally biased region" description="Pro residues" evidence="1">
    <location>
        <begin position="109"/>
        <end position="118"/>
    </location>
</feature>
<comment type="caution">
    <text evidence="2">The sequence shown here is derived from an EMBL/GenBank/DDBJ whole genome shotgun (WGS) entry which is preliminary data.</text>
</comment>
<feature type="region of interest" description="Disordered" evidence="1">
    <location>
        <begin position="77"/>
        <end position="166"/>
    </location>
</feature>
<reference evidence="2 3" key="1">
    <citation type="journal article" date="2019" name="Sci. Rep.">
        <title>A high-quality genome of Eragrostis curvula grass provides insights into Poaceae evolution and supports new strategies to enhance forage quality.</title>
        <authorList>
            <person name="Carballo J."/>
            <person name="Santos B.A.C.M."/>
            <person name="Zappacosta D."/>
            <person name="Garbus I."/>
            <person name="Selva J.P."/>
            <person name="Gallo C.A."/>
            <person name="Diaz A."/>
            <person name="Albertini E."/>
            <person name="Caccamo M."/>
            <person name="Echenique V."/>
        </authorList>
    </citation>
    <scope>NUCLEOTIDE SEQUENCE [LARGE SCALE GENOMIC DNA]</scope>
    <source>
        <strain evidence="3">cv. Victoria</strain>
        <tissue evidence="2">Leaf</tissue>
    </source>
</reference>
<organism evidence="2 3">
    <name type="scientific">Eragrostis curvula</name>
    <name type="common">weeping love grass</name>
    <dbReference type="NCBI Taxonomy" id="38414"/>
    <lineage>
        <taxon>Eukaryota</taxon>
        <taxon>Viridiplantae</taxon>
        <taxon>Streptophyta</taxon>
        <taxon>Embryophyta</taxon>
        <taxon>Tracheophyta</taxon>
        <taxon>Spermatophyta</taxon>
        <taxon>Magnoliopsida</taxon>
        <taxon>Liliopsida</taxon>
        <taxon>Poales</taxon>
        <taxon>Poaceae</taxon>
        <taxon>PACMAD clade</taxon>
        <taxon>Chloridoideae</taxon>
        <taxon>Eragrostideae</taxon>
        <taxon>Eragrostidinae</taxon>
        <taxon>Eragrostis</taxon>
    </lineage>
</organism>
<keyword evidence="3" id="KW-1185">Reference proteome</keyword>
<feature type="compositionally biased region" description="Pro residues" evidence="1">
    <location>
        <begin position="130"/>
        <end position="141"/>
    </location>
</feature>
<sequence>MADGRPWRPSARLAQWRCPGVRFRVTKLRYKFKNGKFADWLMEEYSCACSCEGAVGGDTERVFCRIYVSPNAGADSAARQESAAFSEQPAPPPNEPVAIAREQVRTKRPAPPPIMKPPCPKRIRGAPISPIRPPPSFPSSAPPSAVSPPSATVRRPPASAQLQAAP</sequence>
<dbReference type="Gramene" id="TVU27092">
    <property type="protein sequence ID" value="TVU27092"/>
    <property type="gene ID" value="EJB05_29671"/>
</dbReference>